<keyword evidence="2 3" id="KW-0732">Signal</keyword>
<keyword evidence="6" id="KW-1185">Reference proteome</keyword>
<protein>
    <submittedName>
        <fullName evidence="5">Outer membrane beta-barrel protein</fullName>
    </submittedName>
</protein>
<evidence type="ECO:0000313" key="5">
    <source>
        <dbReference type="EMBL" id="MCV2366945.1"/>
    </source>
</evidence>
<accession>A0ABT2YA67</accession>
<gene>
    <name evidence="5" type="ORF">LNV07_02385</name>
</gene>
<proteinExistence type="predicted"/>
<dbReference type="Pfam" id="PF13505">
    <property type="entry name" value="OMP_b-brl"/>
    <property type="match status" value="1"/>
</dbReference>
<dbReference type="Gene3D" id="2.40.160.20">
    <property type="match status" value="1"/>
</dbReference>
<dbReference type="InterPro" id="IPR027385">
    <property type="entry name" value="Beta-barrel_OMP"/>
</dbReference>
<feature type="signal peptide" evidence="3">
    <location>
        <begin position="1"/>
        <end position="24"/>
    </location>
</feature>
<feature type="chain" id="PRO_5045683276" evidence="3">
    <location>
        <begin position="25"/>
        <end position="194"/>
    </location>
</feature>
<evidence type="ECO:0000256" key="1">
    <source>
        <dbReference type="ARBA" id="ARBA00004442"/>
    </source>
</evidence>
<organism evidence="5 6">
    <name type="scientific">Roseateles oligotrophus</name>
    <dbReference type="NCBI Taxonomy" id="1769250"/>
    <lineage>
        <taxon>Bacteria</taxon>
        <taxon>Pseudomonadati</taxon>
        <taxon>Pseudomonadota</taxon>
        <taxon>Betaproteobacteria</taxon>
        <taxon>Burkholderiales</taxon>
        <taxon>Sphaerotilaceae</taxon>
        <taxon>Roseateles</taxon>
    </lineage>
</organism>
<comment type="subcellular location">
    <subcellularLocation>
        <location evidence="1">Cell outer membrane</location>
    </subcellularLocation>
</comment>
<evidence type="ECO:0000259" key="4">
    <source>
        <dbReference type="Pfam" id="PF13505"/>
    </source>
</evidence>
<dbReference type="Proteomes" id="UP001209701">
    <property type="component" value="Unassembled WGS sequence"/>
</dbReference>
<dbReference type="RefSeq" id="WP_263569556.1">
    <property type="nucleotide sequence ID" value="NZ_JAJIRN010000001.1"/>
</dbReference>
<sequence length="194" mass="20546">MQIKNQLILALFAAAAACSGGASAQSYLGANLSVAVTTDSSCDKSSSNSNNNNFRDCSFKTRLGGKFYGGHLFDKVGVEIMTFGLGSTSTNLSKGESRFDGVGGEALYAVLPLRMERVMLKGKLGVAHVRGGLVRFEKDKTEYKSSAQVLVGATASVLLGTHWALNADWDRIPAKFVDGKSVVNMLSLGASYSF</sequence>
<evidence type="ECO:0000313" key="6">
    <source>
        <dbReference type="Proteomes" id="UP001209701"/>
    </source>
</evidence>
<dbReference type="SUPFAM" id="SSF56925">
    <property type="entry name" value="OMPA-like"/>
    <property type="match status" value="1"/>
</dbReference>
<dbReference type="InterPro" id="IPR011250">
    <property type="entry name" value="OMP/PagP_B-barrel"/>
</dbReference>
<reference evidence="5 6" key="1">
    <citation type="submission" date="2021-11" db="EMBL/GenBank/DDBJ databases">
        <authorList>
            <person name="Liang Q."/>
            <person name="Mou H."/>
            <person name="Liu Z."/>
        </authorList>
    </citation>
    <scope>NUCLEOTIDE SEQUENCE [LARGE SCALE GENOMIC DNA]</scope>
    <source>
        <strain evidence="5 6">CHU3</strain>
    </source>
</reference>
<evidence type="ECO:0000256" key="2">
    <source>
        <dbReference type="ARBA" id="ARBA00022729"/>
    </source>
</evidence>
<evidence type="ECO:0000256" key="3">
    <source>
        <dbReference type="SAM" id="SignalP"/>
    </source>
</evidence>
<comment type="caution">
    <text evidence="5">The sequence shown here is derived from an EMBL/GenBank/DDBJ whole genome shotgun (WGS) entry which is preliminary data.</text>
</comment>
<dbReference type="EMBL" id="JAJIRN010000001">
    <property type="protein sequence ID" value="MCV2366945.1"/>
    <property type="molecule type" value="Genomic_DNA"/>
</dbReference>
<name>A0ABT2YA67_9BURK</name>
<feature type="domain" description="Outer membrane protein beta-barrel" evidence="4">
    <location>
        <begin position="10"/>
        <end position="194"/>
    </location>
</feature>
<dbReference type="PROSITE" id="PS51257">
    <property type="entry name" value="PROKAR_LIPOPROTEIN"/>
    <property type="match status" value="1"/>
</dbReference>